<gene>
    <name evidence="3" type="ORF">HYH03_017851</name>
</gene>
<comment type="subcellular location">
    <subcellularLocation>
        <location evidence="1">Cytoplasm</location>
        <location evidence="1">Cytoskeleton</location>
        <location evidence="1">Cilium axoneme</location>
    </subcellularLocation>
</comment>
<dbReference type="AlphaFoldDB" id="A0A836BQ54"/>
<evidence type="ECO:0000313" key="3">
    <source>
        <dbReference type="EMBL" id="KAG2483253.1"/>
    </source>
</evidence>
<proteinExistence type="predicted"/>
<dbReference type="Gene3D" id="3.80.10.10">
    <property type="entry name" value="Ribonuclease Inhibitor"/>
    <property type="match status" value="1"/>
</dbReference>
<feature type="compositionally biased region" description="Low complexity" evidence="2">
    <location>
        <begin position="551"/>
        <end position="563"/>
    </location>
</feature>
<dbReference type="Proteomes" id="UP000612055">
    <property type="component" value="Unassembled WGS sequence"/>
</dbReference>
<dbReference type="GO" id="GO:0005930">
    <property type="term" value="C:axoneme"/>
    <property type="evidence" value="ECO:0007669"/>
    <property type="project" value="UniProtKB-SubCell"/>
</dbReference>
<comment type="caution">
    <text evidence="3">The sequence shown here is derived from an EMBL/GenBank/DDBJ whole genome shotgun (WGS) entry which is preliminary data.</text>
</comment>
<protein>
    <submittedName>
        <fullName evidence="3">Uncharacterized protein</fullName>
    </submittedName>
</protein>
<feature type="region of interest" description="Disordered" evidence="2">
    <location>
        <begin position="545"/>
        <end position="572"/>
    </location>
</feature>
<keyword evidence="4" id="KW-1185">Reference proteome</keyword>
<name>A0A836BQ54_9CHLO</name>
<accession>A0A836BQ54</accession>
<dbReference type="InterPro" id="IPR032675">
    <property type="entry name" value="LRR_dom_sf"/>
</dbReference>
<evidence type="ECO:0000313" key="4">
    <source>
        <dbReference type="Proteomes" id="UP000612055"/>
    </source>
</evidence>
<evidence type="ECO:0000256" key="1">
    <source>
        <dbReference type="ARBA" id="ARBA00004430"/>
    </source>
</evidence>
<dbReference type="SUPFAM" id="SSF52047">
    <property type="entry name" value="RNI-like"/>
    <property type="match status" value="1"/>
</dbReference>
<reference evidence="3" key="1">
    <citation type="journal article" date="2020" name="bioRxiv">
        <title>Comparative genomics of Chlamydomonas.</title>
        <authorList>
            <person name="Craig R.J."/>
            <person name="Hasan A.R."/>
            <person name="Ness R.W."/>
            <person name="Keightley P.D."/>
        </authorList>
    </citation>
    <scope>NUCLEOTIDE SEQUENCE</scope>
    <source>
        <strain evidence="3">CCAP 11/70</strain>
    </source>
</reference>
<sequence>MDVGPLQQSARSGCSFGDVLHILPSAAREVLVAALKSHSSLQDARLSCQVLRDLIDFQQTKLTICTGWVSYGDLLALCQEGRWLRRWPRCTQVDLTVDIHSRDALTVPFLAAPPEACQRITALTVSTSESGYGLPGKDLLALLSRLPGLSTLVLSAIAPDVQDDPLGFRLMTLALSMLPRLTNLTADWTYLPCIPSSLAGQLTRLELTSVDSSDRPPVAEVVAALPGLTALQELSLDSEGAGAFSPAEVLEFLDSAPPSLNSMTLGPIRPSAEASEPFSFSATFANGRLDTIHANGPWPMLYAQVAAVLAAAVLPSRALGPRLGLLKIIDLGAEQALPDPDQDPAAELRARCAKVSLGKLTGGGHATAASGMLLVRKFGVPETVKWHVANNVWAEVQLTPPKPGLLTRAFTLTTAAVVERAVARMAASPAEPGRASTVLLWGPLLQGLVVVPAALKATIQSLSVAAACNSDHYIMRYYSVLSAGAVVLTGSSAEAAEAVVAAAGRLAAAAGGGGGSGAVLGAMCTRLHLSAGLNRVLQPLWDGEEQGEGEGAAVSAGAEAGAASGRGGGGSAASELERVRSLLETCHGLRMVITEERLEKPL</sequence>
<dbReference type="OrthoDB" id="550061at2759"/>
<dbReference type="EMBL" id="JAEHOE010000183">
    <property type="protein sequence ID" value="KAG2483253.1"/>
    <property type="molecule type" value="Genomic_DNA"/>
</dbReference>
<organism evidence="3 4">
    <name type="scientific">Edaphochlamys debaryana</name>
    <dbReference type="NCBI Taxonomy" id="47281"/>
    <lineage>
        <taxon>Eukaryota</taxon>
        <taxon>Viridiplantae</taxon>
        <taxon>Chlorophyta</taxon>
        <taxon>core chlorophytes</taxon>
        <taxon>Chlorophyceae</taxon>
        <taxon>CS clade</taxon>
        <taxon>Chlamydomonadales</taxon>
        <taxon>Chlamydomonadales incertae sedis</taxon>
        <taxon>Edaphochlamys</taxon>
    </lineage>
</organism>
<evidence type="ECO:0000256" key="2">
    <source>
        <dbReference type="SAM" id="MobiDB-lite"/>
    </source>
</evidence>